<keyword evidence="2 4" id="KW-0418">Kinase</keyword>
<evidence type="ECO:0000259" key="3">
    <source>
        <dbReference type="Pfam" id="PF00294"/>
    </source>
</evidence>
<dbReference type="RefSeq" id="WP_234997171.1">
    <property type="nucleotide sequence ID" value="NZ_CALGVN010000045.1"/>
</dbReference>
<organism evidence="4 5">
    <name type="scientific">Pseudonocardia thermophila</name>
    <dbReference type="NCBI Taxonomy" id="1848"/>
    <lineage>
        <taxon>Bacteria</taxon>
        <taxon>Bacillati</taxon>
        <taxon>Actinomycetota</taxon>
        <taxon>Actinomycetes</taxon>
        <taxon>Pseudonocardiales</taxon>
        <taxon>Pseudonocardiaceae</taxon>
        <taxon>Pseudonocardia</taxon>
    </lineage>
</organism>
<proteinExistence type="predicted"/>
<dbReference type="SUPFAM" id="SSF53613">
    <property type="entry name" value="Ribokinase-like"/>
    <property type="match status" value="1"/>
</dbReference>
<keyword evidence="5" id="KW-1185">Reference proteome</keyword>
<dbReference type="AlphaFoldDB" id="A0A1M6T2B4"/>
<dbReference type="GO" id="GO:0016301">
    <property type="term" value="F:kinase activity"/>
    <property type="evidence" value="ECO:0007669"/>
    <property type="project" value="UniProtKB-KW"/>
</dbReference>
<keyword evidence="1" id="KW-0808">Transferase</keyword>
<name>A0A1M6T2B4_PSETH</name>
<dbReference type="Gene3D" id="3.40.1190.20">
    <property type="match status" value="1"/>
</dbReference>
<reference evidence="4 5" key="1">
    <citation type="submission" date="2016-11" db="EMBL/GenBank/DDBJ databases">
        <authorList>
            <person name="Jaros S."/>
            <person name="Januszkiewicz K."/>
            <person name="Wedrychowicz H."/>
        </authorList>
    </citation>
    <scope>NUCLEOTIDE SEQUENCE [LARGE SCALE GENOMIC DNA]</scope>
    <source>
        <strain evidence="4 5">DSM 43832</strain>
    </source>
</reference>
<evidence type="ECO:0000256" key="1">
    <source>
        <dbReference type="ARBA" id="ARBA00022679"/>
    </source>
</evidence>
<dbReference type="PANTHER" id="PTHR10584">
    <property type="entry name" value="SUGAR KINASE"/>
    <property type="match status" value="1"/>
</dbReference>
<sequence length="330" mass="33917">MATTVLVTGSVITEQRMHFPGRFADQLVAGRLRQVSLSFLVDDLVVRPGGTAAAVAYGLGVLGAAPVLVAAVGADFAEHRAWLERHGVDCAGVRVTATAPTARVVTTVDDTGSRITSVHPGALPETRTIALNPLAAAHVPELVHVGAGDPGAMLAHTAQARALGLPFAADPAHALEQLDREHCRALIDGARWLFTDEDGWQLLLQRTGWSAEEVASRVGTRVTTLGAKGSLLVTDDAGIHVGAVPARGVADPTGAGDGFRAAFLAGILHGLGPERAAQLGALVAAKVLESSGALAWRPDPDDDLSRVAAAYGQQAAAELAPVLTAGRVLS</sequence>
<dbReference type="STRING" id="1848.SAMN05443637_107100"/>
<dbReference type="Proteomes" id="UP000184363">
    <property type="component" value="Unassembled WGS sequence"/>
</dbReference>
<dbReference type="EMBL" id="FRAP01000007">
    <property type="protein sequence ID" value="SHK50938.1"/>
    <property type="molecule type" value="Genomic_DNA"/>
</dbReference>
<accession>A0A1M6T2B4</accession>
<dbReference type="Pfam" id="PF00294">
    <property type="entry name" value="PfkB"/>
    <property type="match status" value="1"/>
</dbReference>
<dbReference type="InterPro" id="IPR029056">
    <property type="entry name" value="Ribokinase-like"/>
</dbReference>
<dbReference type="PANTHER" id="PTHR10584:SF166">
    <property type="entry name" value="RIBOKINASE"/>
    <property type="match status" value="1"/>
</dbReference>
<dbReference type="PROSITE" id="PS00584">
    <property type="entry name" value="PFKB_KINASES_2"/>
    <property type="match status" value="1"/>
</dbReference>
<dbReference type="InterPro" id="IPR011611">
    <property type="entry name" value="PfkB_dom"/>
</dbReference>
<dbReference type="InterPro" id="IPR002173">
    <property type="entry name" value="Carboh/pur_kinase_PfkB_CS"/>
</dbReference>
<protein>
    <submittedName>
        <fullName evidence="4">Adenosine kinase</fullName>
    </submittedName>
</protein>
<evidence type="ECO:0000313" key="5">
    <source>
        <dbReference type="Proteomes" id="UP000184363"/>
    </source>
</evidence>
<dbReference type="CDD" id="cd01942">
    <property type="entry name" value="ribokinase_group_A"/>
    <property type="match status" value="1"/>
</dbReference>
<gene>
    <name evidence="4" type="ORF">SAMN05443637_107100</name>
</gene>
<feature type="domain" description="Carbohydrate kinase PfkB" evidence="3">
    <location>
        <begin position="34"/>
        <end position="294"/>
    </location>
</feature>
<evidence type="ECO:0000313" key="4">
    <source>
        <dbReference type="EMBL" id="SHK50938.1"/>
    </source>
</evidence>
<evidence type="ECO:0000256" key="2">
    <source>
        <dbReference type="ARBA" id="ARBA00022777"/>
    </source>
</evidence>